<dbReference type="Ensembl" id="ENSNMLT00000007621.1">
    <property type="protein sequence ID" value="ENSNMLP00000006676.1"/>
    <property type="gene ID" value="ENSNMLG00000004834.1"/>
</dbReference>
<dbReference type="InterPro" id="IPR000900">
    <property type="entry name" value="Nebulin_repeat"/>
</dbReference>
<sequence>SPGQGTSIPDLPEVKRVKEAQKNISLNHYKDSPGQGTSIPDLPEVKRVKEAQKNIISSVDLLHLTRCVSISLSIVFIVVLFCLVSVLARHTAQIHYKESLGQATSIPDLPEVKRVKETQKNISLVDLNRSDPPR</sequence>
<protein>
    <submittedName>
        <fullName evidence="4">Uncharacterized protein</fullName>
    </submittedName>
</protein>
<dbReference type="AlphaFoldDB" id="A0A8C6WH74"/>
<name>A0A8C6WH74_9GOBI</name>
<dbReference type="GO" id="GO:0071691">
    <property type="term" value="P:cardiac muscle thin filament assembly"/>
    <property type="evidence" value="ECO:0007669"/>
    <property type="project" value="TreeGrafter"/>
</dbReference>
<evidence type="ECO:0000256" key="3">
    <source>
        <dbReference type="SAM" id="Phobius"/>
    </source>
</evidence>
<evidence type="ECO:0000256" key="2">
    <source>
        <dbReference type="ARBA" id="ARBA00023203"/>
    </source>
</evidence>
<dbReference type="PANTHER" id="PTHR11039">
    <property type="entry name" value="NEBULIN"/>
    <property type="match status" value="1"/>
</dbReference>
<dbReference type="GO" id="GO:0030018">
    <property type="term" value="C:Z disc"/>
    <property type="evidence" value="ECO:0007669"/>
    <property type="project" value="InterPro"/>
</dbReference>
<dbReference type="SMART" id="SM00227">
    <property type="entry name" value="NEBU"/>
    <property type="match status" value="2"/>
</dbReference>
<accession>A0A8C6WH74</accession>
<dbReference type="InterPro" id="IPR055297">
    <property type="entry name" value="NEBU/NEBL"/>
</dbReference>
<keyword evidence="1" id="KW-0677">Repeat</keyword>
<keyword evidence="5" id="KW-1185">Reference proteome</keyword>
<evidence type="ECO:0000256" key="1">
    <source>
        <dbReference type="ARBA" id="ARBA00022737"/>
    </source>
</evidence>
<dbReference type="GO" id="GO:0051015">
    <property type="term" value="F:actin filament binding"/>
    <property type="evidence" value="ECO:0007669"/>
    <property type="project" value="InterPro"/>
</dbReference>
<proteinExistence type="predicted"/>
<evidence type="ECO:0000313" key="5">
    <source>
        <dbReference type="Proteomes" id="UP000694523"/>
    </source>
</evidence>
<organism evidence="4 5">
    <name type="scientific">Neogobius melanostomus</name>
    <name type="common">round goby</name>
    <dbReference type="NCBI Taxonomy" id="47308"/>
    <lineage>
        <taxon>Eukaryota</taxon>
        <taxon>Metazoa</taxon>
        <taxon>Chordata</taxon>
        <taxon>Craniata</taxon>
        <taxon>Vertebrata</taxon>
        <taxon>Euteleostomi</taxon>
        <taxon>Actinopterygii</taxon>
        <taxon>Neopterygii</taxon>
        <taxon>Teleostei</taxon>
        <taxon>Neoteleostei</taxon>
        <taxon>Acanthomorphata</taxon>
        <taxon>Gobiaria</taxon>
        <taxon>Gobiiformes</taxon>
        <taxon>Gobioidei</taxon>
        <taxon>Gobiidae</taxon>
        <taxon>Benthophilinae</taxon>
        <taxon>Neogobiini</taxon>
        <taxon>Neogobius</taxon>
    </lineage>
</organism>
<keyword evidence="3" id="KW-0812">Transmembrane</keyword>
<keyword evidence="2" id="KW-0009">Actin-binding</keyword>
<dbReference type="Proteomes" id="UP000694523">
    <property type="component" value="Unplaced"/>
</dbReference>
<reference evidence="4" key="1">
    <citation type="submission" date="2025-08" db="UniProtKB">
        <authorList>
            <consortium name="Ensembl"/>
        </authorList>
    </citation>
    <scope>IDENTIFICATION</scope>
</reference>
<keyword evidence="3" id="KW-0472">Membrane</keyword>
<reference evidence="4" key="2">
    <citation type="submission" date="2025-09" db="UniProtKB">
        <authorList>
            <consortium name="Ensembl"/>
        </authorList>
    </citation>
    <scope>IDENTIFICATION</scope>
</reference>
<feature type="transmembrane region" description="Helical" evidence="3">
    <location>
        <begin position="68"/>
        <end position="88"/>
    </location>
</feature>
<dbReference type="PANTHER" id="PTHR11039:SF64">
    <property type="entry name" value="NEBULIN-RELATED-ANCHORING PROTEIN-LIKE"/>
    <property type="match status" value="1"/>
</dbReference>
<evidence type="ECO:0000313" key="4">
    <source>
        <dbReference type="Ensembl" id="ENSNMLP00000006676.1"/>
    </source>
</evidence>
<keyword evidence="3" id="KW-1133">Transmembrane helix</keyword>